<gene>
    <name evidence="3" type="ORF">JY572_16485</name>
</gene>
<feature type="region of interest" description="Disordered" evidence="1">
    <location>
        <begin position="163"/>
        <end position="194"/>
    </location>
</feature>
<keyword evidence="3" id="KW-0378">Hydrolase</keyword>
<dbReference type="InterPro" id="IPR029058">
    <property type="entry name" value="AB_hydrolase_fold"/>
</dbReference>
<dbReference type="Gene3D" id="1.10.10.800">
    <property type="match status" value="1"/>
</dbReference>
<evidence type="ECO:0000256" key="1">
    <source>
        <dbReference type="SAM" id="MobiDB-lite"/>
    </source>
</evidence>
<feature type="domain" description="Dienelactone hydrolase" evidence="2">
    <location>
        <begin position="26"/>
        <end position="131"/>
    </location>
</feature>
<evidence type="ECO:0000313" key="3">
    <source>
        <dbReference type="EMBL" id="QSQ17536.1"/>
    </source>
</evidence>
<dbReference type="InterPro" id="IPR051411">
    <property type="entry name" value="Polyketide_trans_af380"/>
</dbReference>
<evidence type="ECO:0000313" key="4">
    <source>
        <dbReference type="Proteomes" id="UP000663090"/>
    </source>
</evidence>
<sequence length="301" mass="32135">MKAITFRSGPHTLAGNLHLPGDFSESRQHPTLVVVHPGGGVKEQTAGLYAAKLALDGFVALAYDASFQGDSSGEPRHLEDPSARVEDIRAAVDHLTTLPFVQRERIGVLGICAGGGYAINAAMTDSRLKAVGAVSAVNIGAMIRLGWDGNTAPAQTLGLRDAGAARRTAEQGGEAIASMPLAPTSPDPSLPPDLRDALDYYHTARAQHRNSPSKTPLRSLSQLVGYDAFHLAELLLTQPLQLVAGSKAGSLWHSQQVLERAASRDKRLHIVEGANHMDLYDGSRFVAEALAKLVPFYREKL</sequence>
<dbReference type="EMBL" id="CP071091">
    <property type="protein sequence ID" value="QSQ17536.1"/>
    <property type="molecule type" value="Genomic_DNA"/>
</dbReference>
<reference evidence="3 4" key="1">
    <citation type="submission" date="2021-02" db="EMBL/GenBank/DDBJ databases">
        <title>De Novo genome assembly of isolated myxobacteria.</title>
        <authorList>
            <person name="Stevens D.C."/>
        </authorList>
    </citation>
    <scope>NUCLEOTIDE SEQUENCE [LARGE SCALE GENOMIC DNA]</scope>
    <source>
        <strain evidence="3 4">SCHIC003</strain>
    </source>
</reference>
<dbReference type="PANTHER" id="PTHR47751">
    <property type="entry name" value="SUPERFAMILY HYDROLASE, PUTATIVE (AFU_ORTHOLOGUE AFUA_2G16580)-RELATED"/>
    <property type="match status" value="1"/>
</dbReference>
<organism evidence="3 4">
    <name type="scientific">Myxococcus landrumensis</name>
    <dbReference type="NCBI Taxonomy" id="2813577"/>
    <lineage>
        <taxon>Bacteria</taxon>
        <taxon>Pseudomonadati</taxon>
        <taxon>Myxococcota</taxon>
        <taxon>Myxococcia</taxon>
        <taxon>Myxococcales</taxon>
        <taxon>Cystobacterineae</taxon>
        <taxon>Myxococcaceae</taxon>
        <taxon>Myxococcus</taxon>
    </lineage>
</organism>
<dbReference type="GO" id="GO:0016787">
    <property type="term" value="F:hydrolase activity"/>
    <property type="evidence" value="ECO:0007669"/>
    <property type="project" value="UniProtKB-KW"/>
</dbReference>
<dbReference type="InterPro" id="IPR002925">
    <property type="entry name" value="Dienelactn_hydro"/>
</dbReference>
<dbReference type="Gene3D" id="3.40.50.1820">
    <property type="entry name" value="alpha/beta hydrolase"/>
    <property type="match status" value="1"/>
</dbReference>
<dbReference type="Pfam" id="PF01738">
    <property type="entry name" value="DLH"/>
    <property type="match status" value="1"/>
</dbReference>
<dbReference type="Proteomes" id="UP000663090">
    <property type="component" value="Chromosome"/>
</dbReference>
<dbReference type="PANTHER" id="PTHR47751:SF1">
    <property type="entry name" value="SUPERFAMILY HYDROLASE, PUTATIVE (AFU_ORTHOLOGUE AFUA_2G16580)-RELATED"/>
    <property type="match status" value="1"/>
</dbReference>
<proteinExistence type="predicted"/>
<dbReference type="SUPFAM" id="SSF53474">
    <property type="entry name" value="alpha/beta-Hydrolases"/>
    <property type="match status" value="1"/>
</dbReference>
<accession>A0ABX7NJG7</accession>
<evidence type="ECO:0000259" key="2">
    <source>
        <dbReference type="Pfam" id="PF01738"/>
    </source>
</evidence>
<protein>
    <submittedName>
        <fullName evidence="3">Alpha/beta hydrolase</fullName>
    </submittedName>
</protein>
<keyword evidence="4" id="KW-1185">Reference proteome</keyword>
<name>A0ABX7NJG7_9BACT</name>